<feature type="transmembrane region" description="Helical" evidence="1">
    <location>
        <begin position="292"/>
        <end position="312"/>
    </location>
</feature>
<accession>A0A3E1Y6J9</accession>
<keyword evidence="1" id="KW-1133">Transmembrane helix</keyword>
<proteinExistence type="predicted"/>
<organism evidence="2 3">
    <name type="scientific">Chitinophaga silvatica</name>
    <dbReference type="NCBI Taxonomy" id="2282649"/>
    <lineage>
        <taxon>Bacteria</taxon>
        <taxon>Pseudomonadati</taxon>
        <taxon>Bacteroidota</taxon>
        <taxon>Chitinophagia</taxon>
        <taxon>Chitinophagales</taxon>
        <taxon>Chitinophagaceae</taxon>
        <taxon>Chitinophaga</taxon>
    </lineage>
</organism>
<dbReference type="EMBL" id="QPMM01000010">
    <property type="protein sequence ID" value="RFS20560.1"/>
    <property type="molecule type" value="Genomic_DNA"/>
</dbReference>
<keyword evidence="3" id="KW-1185">Reference proteome</keyword>
<feature type="transmembrane region" description="Helical" evidence="1">
    <location>
        <begin position="22"/>
        <end position="43"/>
    </location>
</feature>
<keyword evidence="1" id="KW-0472">Membrane</keyword>
<evidence type="ECO:0000313" key="2">
    <source>
        <dbReference type="EMBL" id="RFS20560.1"/>
    </source>
</evidence>
<comment type="caution">
    <text evidence="2">The sequence shown here is derived from an EMBL/GenBank/DDBJ whole genome shotgun (WGS) entry which is preliminary data.</text>
</comment>
<name>A0A3E1Y6J9_9BACT</name>
<evidence type="ECO:0000313" key="3">
    <source>
        <dbReference type="Proteomes" id="UP000260644"/>
    </source>
</evidence>
<reference evidence="2 3" key="1">
    <citation type="submission" date="2018-07" db="EMBL/GenBank/DDBJ databases">
        <title>Chitinophaga K2CV101002-2 sp. nov., isolated from a monsoon evergreen broad-leaved forest soil.</title>
        <authorList>
            <person name="Lv Y."/>
        </authorList>
    </citation>
    <scope>NUCLEOTIDE SEQUENCE [LARGE SCALE GENOMIC DNA]</scope>
    <source>
        <strain evidence="2 3">GDMCC 1.1288</strain>
    </source>
</reference>
<dbReference type="AlphaFoldDB" id="A0A3E1Y6J9"/>
<evidence type="ECO:0000256" key="1">
    <source>
        <dbReference type="SAM" id="Phobius"/>
    </source>
</evidence>
<protein>
    <submittedName>
        <fullName evidence="2">DUF2167 domain-containing protein</fullName>
    </submittedName>
</protein>
<gene>
    <name evidence="2" type="ORF">DVR12_18535</name>
</gene>
<dbReference type="Pfam" id="PF09935">
    <property type="entry name" value="DUF2167"/>
    <property type="match status" value="1"/>
</dbReference>
<keyword evidence="1" id="KW-0812">Transmembrane</keyword>
<dbReference type="InterPro" id="IPR018682">
    <property type="entry name" value="DUF2167_membr"/>
</dbReference>
<dbReference type="Proteomes" id="UP000260644">
    <property type="component" value="Unassembled WGS sequence"/>
</dbReference>
<sequence length="335" mass="38369">MSLSMFVELVYKLIAIKVMCKLYYSFCAFLCFLVSGVQVFGLSREDSLSRYEKLDSSDLIVASFSYKVGEQPLGQVATLKIPDGYRLLDGQQSRVLVEQLWGNNENTNTIGVLIPDRTSPMDKDLTGIIISFEPTGYLSEEGAQRINYNRLMRNMKEEIQEDNALRNRRSIGTIKTIDWAFPPYFNKFNHSLHLAKIFKFESKGSSSLINYEIRLLGRNGALCFTAIGKSTDLQKLRNQLVSISYLAQFTPGNRYTDYLPGSDFTSNWGQESSFFAPVLFSKEKLMLGLKSTLILTLILLVMTKFVFIMHVFHQRKQSRKDIKINFDVRIDEQLN</sequence>